<feature type="domain" description="Helicase ATP-binding" evidence="4">
    <location>
        <begin position="495"/>
        <end position="648"/>
    </location>
</feature>
<dbReference type="Proteomes" id="UP001454036">
    <property type="component" value="Unassembled WGS sequence"/>
</dbReference>
<evidence type="ECO:0000259" key="4">
    <source>
        <dbReference type="PROSITE" id="PS51192"/>
    </source>
</evidence>
<dbReference type="Pfam" id="PF21325">
    <property type="entry name" value="SHPRH_helical-1st"/>
    <property type="match status" value="1"/>
</dbReference>
<dbReference type="CDD" id="cd18070">
    <property type="entry name" value="DEXQc_SHPRH"/>
    <property type="match status" value="1"/>
</dbReference>
<reference evidence="5 6" key="1">
    <citation type="submission" date="2024-01" db="EMBL/GenBank/DDBJ databases">
        <title>The complete chloroplast genome sequence of Lithospermum erythrorhizon: insights into the phylogenetic relationship among Boraginaceae species and the maternal lineages of purple gromwells.</title>
        <authorList>
            <person name="Okada T."/>
            <person name="Watanabe K."/>
        </authorList>
    </citation>
    <scope>NUCLEOTIDE SEQUENCE [LARGE SCALE GENOMIC DNA]</scope>
</reference>
<evidence type="ECO:0000256" key="2">
    <source>
        <dbReference type="ARBA" id="ARBA00022771"/>
    </source>
</evidence>
<evidence type="ECO:0000256" key="3">
    <source>
        <dbReference type="ARBA" id="ARBA00022833"/>
    </source>
</evidence>
<dbReference type="EMBL" id="BAABME010007706">
    <property type="protein sequence ID" value="GAA0171522.1"/>
    <property type="molecule type" value="Genomic_DNA"/>
</dbReference>
<dbReference type="Gene3D" id="3.40.50.10810">
    <property type="entry name" value="Tandem AAA-ATPase domain"/>
    <property type="match status" value="1"/>
</dbReference>
<evidence type="ECO:0000256" key="1">
    <source>
        <dbReference type="ARBA" id="ARBA00022723"/>
    </source>
</evidence>
<keyword evidence="1" id="KW-0479">Metal-binding</keyword>
<evidence type="ECO:0000313" key="6">
    <source>
        <dbReference type="Proteomes" id="UP001454036"/>
    </source>
</evidence>
<gene>
    <name evidence="5" type="ORF">LIER_25531</name>
</gene>
<protein>
    <submittedName>
        <fullName evidence="5">Ubiquitin-protein ligase</fullName>
    </submittedName>
</protein>
<dbReference type="InterPro" id="IPR013083">
    <property type="entry name" value="Znf_RING/FYVE/PHD"/>
</dbReference>
<name>A0AAV3RAY9_LITER</name>
<dbReference type="SUPFAM" id="SSF57903">
    <property type="entry name" value="FYVE/PHD zinc finger"/>
    <property type="match status" value="1"/>
</dbReference>
<dbReference type="SMART" id="SM00487">
    <property type="entry name" value="DEXDc"/>
    <property type="match status" value="1"/>
</dbReference>
<dbReference type="PANTHER" id="PTHR45865:SF1">
    <property type="entry name" value="E3 UBIQUITIN-PROTEIN LIGASE SHPRH"/>
    <property type="match status" value="1"/>
</dbReference>
<dbReference type="InterPro" id="IPR000330">
    <property type="entry name" value="SNF2_N"/>
</dbReference>
<dbReference type="InterPro" id="IPR027417">
    <property type="entry name" value="P-loop_NTPase"/>
</dbReference>
<dbReference type="InterPro" id="IPR048686">
    <property type="entry name" value="SHPRH_helical_1st"/>
</dbReference>
<keyword evidence="5" id="KW-0436">Ligase</keyword>
<proteinExistence type="predicted"/>
<keyword evidence="2" id="KW-0863">Zinc-finger</keyword>
<keyword evidence="6" id="KW-1185">Reference proteome</keyword>
<dbReference type="PROSITE" id="PS51192">
    <property type="entry name" value="HELICASE_ATP_BIND_1"/>
    <property type="match status" value="1"/>
</dbReference>
<dbReference type="InterPro" id="IPR011011">
    <property type="entry name" value="Znf_FYVE_PHD"/>
</dbReference>
<dbReference type="InterPro" id="IPR038718">
    <property type="entry name" value="SNF2-like_sf"/>
</dbReference>
<keyword evidence="3" id="KW-0862">Zinc</keyword>
<dbReference type="Pfam" id="PF00176">
    <property type="entry name" value="SNF2-rel_dom"/>
    <property type="match status" value="1"/>
</dbReference>
<dbReference type="GO" id="GO:0005524">
    <property type="term" value="F:ATP binding"/>
    <property type="evidence" value="ECO:0007669"/>
    <property type="project" value="InterPro"/>
</dbReference>
<dbReference type="GO" id="GO:0008270">
    <property type="term" value="F:zinc ion binding"/>
    <property type="evidence" value="ECO:0007669"/>
    <property type="project" value="UniProtKB-KW"/>
</dbReference>
<dbReference type="PANTHER" id="PTHR45865">
    <property type="entry name" value="E3 UBIQUITIN-PROTEIN LIGASE SHPRH FAMILY MEMBER"/>
    <property type="match status" value="1"/>
</dbReference>
<dbReference type="SMART" id="SM00249">
    <property type="entry name" value="PHD"/>
    <property type="match status" value="1"/>
</dbReference>
<accession>A0AAV3RAY9</accession>
<sequence>MGRKKQVRPHRSVGLLERATANEDSVVLDKEKEEGIESGKPYFVEVDRSNWNSDEHYDVSEVVLTNLKITEEYKGYVYKEDVYNDFRYFLRFRLSNVMEYVDRIKLGHWPVLSASDILVELGEKNEKEGMNEDFVIMSANFDGSDEGVTGLVHLASLKFLTLRPIIGSMISGSSVSLRMRVEIQKSAFDECESLLDHSRPLWKKSMMNIMAWMRPEVLTSESRYGSSGVTNMETDSPVNVKNMSASRNQAGFDVAGFYDAIKPSKQEPMLEDHLPGLVSELRPYQRRAAYWMVRRERGVCQGFEGNSRDQFVSPLSIPVSLIDTSSNIHYNPFSGNLSLYDEHSVSYVQGGILADEMGLGKTVELLACILSHKMPSTELGKSVTSHSENQENNLRRIKRERIECICGAVSENSRYRGLWVQCDICDAWQHADCVGYSAKGKASKCKTTSENEEIPKKRSKRKNNVKIVVMDGMHACQLCSELVQLTESPVATGATLIVCPTPILAQWHSEILRHTNYGSLSIRIYEGVRSASLLDIPPMGLSELLSADIVLTTYDVLKEDLSHDSDRHEGDRRSLRFEKRYRVIPTPLTRVFWWRLCLDEAQMVESNAAAATEMALRLHARHRWCVTGTPIQRKLDDLYGLLKFLKASPFDTYRWWNEVIRIPYESGDDGAMCFSHKLFKQLMWRSSKVNVADELQIPPQEESVSWLSLSPIEEHFYQIQHETCVGDAREVISKFKADIRERRATDSRSPDKSSDTVVIANVEASKLFNSLLKLRQACCHPQVGSSGLRSLHQSPMTMEEILSVLIGKTKIEGEDALRKLVVALNALAGISIIKKDYPQAMSLYMEAMSLAEGHAEDFRLDPLLNIHLHHNFAEIRTLSSDSLPGSFQGKVIRMDDTEKTNEPNVKSEQVVQGSSLTTGSYNELESSSNSGVKGVDGSDSYIKKDALMNSTSEQCLRRACEELKKKFLSVFNSKLSAAQQEFRKSYGQLGLFTYGKAEDILPELNSLPLVCSGFSERKILNTTWWLEALQHIEQDKDLPGELTRKIAEAVSATLTTSRKSRIASWLVGRRLNIYLHLIFTLTCSRLELLCGI</sequence>
<dbReference type="SUPFAM" id="SSF52540">
    <property type="entry name" value="P-loop containing nucleoside triphosphate hydrolases"/>
    <property type="match status" value="1"/>
</dbReference>
<evidence type="ECO:0000313" key="5">
    <source>
        <dbReference type="EMBL" id="GAA0171522.1"/>
    </source>
</evidence>
<organism evidence="5 6">
    <name type="scientific">Lithospermum erythrorhizon</name>
    <name type="common">Purple gromwell</name>
    <name type="synonym">Lithospermum officinale var. erythrorhizon</name>
    <dbReference type="NCBI Taxonomy" id="34254"/>
    <lineage>
        <taxon>Eukaryota</taxon>
        <taxon>Viridiplantae</taxon>
        <taxon>Streptophyta</taxon>
        <taxon>Embryophyta</taxon>
        <taxon>Tracheophyta</taxon>
        <taxon>Spermatophyta</taxon>
        <taxon>Magnoliopsida</taxon>
        <taxon>eudicotyledons</taxon>
        <taxon>Gunneridae</taxon>
        <taxon>Pentapetalae</taxon>
        <taxon>asterids</taxon>
        <taxon>lamiids</taxon>
        <taxon>Boraginales</taxon>
        <taxon>Boraginaceae</taxon>
        <taxon>Boraginoideae</taxon>
        <taxon>Lithospermeae</taxon>
        <taxon>Lithospermum</taxon>
    </lineage>
</organism>
<dbReference type="AlphaFoldDB" id="A0AAV3RAY9"/>
<comment type="caution">
    <text evidence="5">The sequence shown here is derived from an EMBL/GenBank/DDBJ whole genome shotgun (WGS) entry which is preliminary data.</text>
</comment>
<dbReference type="InterPro" id="IPR014001">
    <property type="entry name" value="Helicase_ATP-bd"/>
</dbReference>
<dbReference type="Gene3D" id="3.30.40.10">
    <property type="entry name" value="Zinc/RING finger domain, C3HC4 (zinc finger)"/>
    <property type="match status" value="1"/>
</dbReference>
<dbReference type="InterPro" id="IPR052583">
    <property type="entry name" value="ATP-helicase/E3_Ub-Ligase"/>
</dbReference>
<dbReference type="GO" id="GO:0016874">
    <property type="term" value="F:ligase activity"/>
    <property type="evidence" value="ECO:0007669"/>
    <property type="project" value="UniProtKB-KW"/>
</dbReference>
<dbReference type="InterPro" id="IPR001965">
    <property type="entry name" value="Znf_PHD"/>
</dbReference>